<keyword evidence="5 9" id="KW-0378">Hydrolase</keyword>
<dbReference type="NCBIfam" id="TIGR01429">
    <property type="entry name" value="AMP_deaminase"/>
    <property type="match status" value="1"/>
</dbReference>
<dbReference type="GO" id="GO:0032264">
    <property type="term" value="P:IMP salvage"/>
    <property type="evidence" value="ECO:0007669"/>
    <property type="project" value="UniProtKB-UniPathway"/>
</dbReference>
<dbReference type="InterPro" id="IPR032466">
    <property type="entry name" value="Metal_Hydrolase"/>
</dbReference>
<sequence>MFHIFVFLIFPSFSSSLSLADLRGARHLLTSQHSLPGIPVAVKQSIDLRTSMDGKYKEIAEELFSRTLAESEMRSAPYEFPEDSPIEQLEERRHRLERQISQDVKFEPDILLRAKQEFMKTDSATDLEYMKEQSQDPDMQAREPVPEKEYQRVAISGEEKCGVPFTDLLDAAKCVVKALFIRQKYMGLSLQSFCRTTTRCLQELSERPLDLDIYEEEIPETSATADATMHPPAPERHPYENQDPASMPHDMGYGCKMVDGVMHVYTTRNIMEKSTELDLPYPDLQEYIADMNVMMALIINGPVKSFCYRRLQYLSSKFQMHILLNEMKELAEQKKVPHRDFYNIRKVDTHIHASSCMNQKHLLRFIKRAMKKYPKEIVHVERGKGQTLMEVFETMNLTAFDLSVDTLDMHADRNTFHRFDKFNAKYNPIGESILREIFIKTDNHIEGKYFGHIIKEVMADLEESKYQNVELRLSIYGRSRDEWDKLAQWAVTHQVYSGNVRWLVQVPRLFDVYHTKKQLCNFQEMLENIFMPLFEVTVHPGSHPELHLFLQHVVGFDSVDDESKPEQHIFNLDSPLPVNWTEEHNPPYSYYLYYMYANMTVLNHLRRQRGFDTLVLRPHCGEAGPIHHLVSGFMLSENISHGLLLRKAPVLQYLYYLAQIGIAMSPLSNNSLFLSYHRNPLPEYLSRGLVVSLSTDDPLQFHFTKEPLMEEYSIAAQVWKLSSCDMCELARNSVLMSGFSERVKSFWLGPHHTKEGQASNDIRRTNVPDIRVAYRYETMCEELNLITQAIRTDELETIEEEGSLRMGAGQGKK</sequence>
<evidence type="ECO:0000256" key="5">
    <source>
        <dbReference type="ARBA" id="ARBA00022801"/>
    </source>
</evidence>
<dbReference type="GeneTree" id="ENSGT00950000183011"/>
<reference evidence="11" key="1">
    <citation type="submission" date="2025-08" db="UniProtKB">
        <authorList>
            <consortium name="Ensembl"/>
        </authorList>
    </citation>
    <scope>IDENTIFICATION</scope>
</reference>
<name>A0A8C2XGK8_CYCLU</name>
<dbReference type="PIRSF" id="PIRSF001251">
    <property type="entry name" value="AMP_deaminase_met"/>
    <property type="match status" value="1"/>
</dbReference>
<dbReference type="InterPro" id="IPR006650">
    <property type="entry name" value="A/AMP_deam_AS"/>
</dbReference>
<accession>A0A8C2XGK8</accession>
<keyword evidence="6" id="KW-0862">Zinc</keyword>
<dbReference type="AlphaFoldDB" id="A0A8C2XGK8"/>
<proteinExistence type="inferred from homology"/>
<evidence type="ECO:0000256" key="10">
    <source>
        <dbReference type="SAM" id="SignalP"/>
    </source>
</evidence>
<evidence type="ECO:0000256" key="1">
    <source>
        <dbReference type="ARBA" id="ARBA00001947"/>
    </source>
</evidence>
<dbReference type="Pfam" id="PF19326">
    <property type="entry name" value="AMP_deaminase"/>
    <property type="match status" value="1"/>
</dbReference>
<comment type="pathway">
    <text evidence="2">Purine metabolism; IMP biosynthesis via salvage pathway; IMP from AMP: step 1/1.</text>
</comment>
<comment type="function">
    <text evidence="8">AMP deaminase plays a critical role in energy metabolism. Catalyzes the deamination of AMP to IMP and plays an important role in the purine nucleotide cycle.</text>
</comment>
<dbReference type="UniPathway" id="UPA00591">
    <property type="reaction ID" value="UER00663"/>
</dbReference>
<feature type="signal peptide" evidence="10">
    <location>
        <begin position="1"/>
        <end position="16"/>
    </location>
</feature>
<evidence type="ECO:0000313" key="11">
    <source>
        <dbReference type="Ensembl" id="ENSCLMP00005018182.1"/>
    </source>
</evidence>
<dbReference type="GO" id="GO:0005829">
    <property type="term" value="C:cytosol"/>
    <property type="evidence" value="ECO:0007669"/>
    <property type="project" value="TreeGrafter"/>
</dbReference>
<feature type="chain" id="PRO_5034797074" description="AMP deaminase" evidence="10">
    <location>
        <begin position="17"/>
        <end position="813"/>
    </location>
</feature>
<evidence type="ECO:0000256" key="2">
    <source>
        <dbReference type="ARBA" id="ARBA00004955"/>
    </source>
</evidence>
<evidence type="ECO:0000256" key="9">
    <source>
        <dbReference type="PIRNR" id="PIRNR001251"/>
    </source>
</evidence>
<keyword evidence="12" id="KW-1185">Reference proteome</keyword>
<dbReference type="Gene3D" id="4.10.800.20">
    <property type="match status" value="1"/>
</dbReference>
<dbReference type="PANTHER" id="PTHR11359:SF3">
    <property type="entry name" value="AMP DEAMINASE 2"/>
    <property type="match status" value="1"/>
</dbReference>
<evidence type="ECO:0000256" key="3">
    <source>
        <dbReference type="ARBA" id="ARBA00006676"/>
    </source>
</evidence>
<comment type="similarity">
    <text evidence="3 9">Belongs to the metallo-dependent hydrolases superfamily. Adenosine and AMP deaminases family.</text>
</comment>
<evidence type="ECO:0000256" key="4">
    <source>
        <dbReference type="ARBA" id="ARBA00022723"/>
    </source>
</evidence>
<dbReference type="GO" id="GO:0003876">
    <property type="term" value="F:AMP deaminase activity"/>
    <property type="evidence" value="ECO:0007669"/>
    <property type="project" value="UniProtKB-EC"/>
</dbReference>
<comment type="catalytic activity">
    <reaction evidence="9">
        <text>AMP + H2O + H(+) = IMP + NH4(+)</text>
        <dbReference type="Rhea" id="RHEA:14777"/>
        <dbReference type="ChEBI" id="CHEBI:15377"/>
        <dbReference type="ChEBI" id="CHEBI:15378"/>
        <dbReference type="ChEBI" id="CHEBI:28938"/>
        <dbReference type="ChEBI" id="CHEBI:58053"/>
        <dbReference type="ChEBI" id="CHEBI:456215"/>
        <dbReference type="EC" id="3.5.4.6"/>
    </reaction>
</comment>
<evidence type="ECO:0000256" key="8">
    <source>
        <dbReference type="ARBA" id="ARBA00054146"/>
    </source>
</evidence>
<dbReference type="InterPro" id="IPR006329">
    <property type="entry name" value="AMPD"/>
</dbReference>
<protein>
    <recommendedName>
        <fullName evidence="9">AMP deaminase</fullName>
        <ecNumber evidence="9">3.5.4.6</ecNumber>
    </recommendedName>
</protein>
<evidence type="ECO:0000256" key="7">
    <source>
        <dbReference type="ARBA" id="ARBA00023080"/>
    </source>
</evidence>
<gene>
    <name evidence="11" type="primary">ampd2b</name>
</gene>
<keyword evidence="4 9" id="KW-0479">Metal-binding</keyword>
<dbReference type="FunFam" id="4.10.800.20:FF:000001">
    <property type="entry name" value="AMP deaminase"/>
    <property type="match status" value="1"/>
</dbReference>
<dbReference type="PANTHER" id="PTHR11359">
    <property type="entry name" value="AMP DEAMINASE"/>
    <property type="match status" value="1"/>
</dbReference>
<dbReference type="CDD" id="cd01319">
    <property type="entry name" value="AMPD"/>
    <property type="match status" value="1"/>
</dbReference>
<dbReference type="Gene3D" id="3.20.20.140">
    <property type="entry name" value="Metal-dependent hydrolases"/>
    <property type="match status" value="1"/>
</dbReference>
<organism evidence="11 12">
    <name type="scientific">Cyclopterus lumpus</name>
    <name type="common">Lumpsucker</name>
    <dbReference type="NCBI Taxonomy" id="8103"/>
    <lineage>
        <taxon>Eukaryota</taxon>
        <taxon>Metazoa</taxon>
        <taxon>Chordata</taxon>
        <taxon>Craniata</taxon>
        <taxon>Vertebrata</taxon>
        <taxon>Euteleostomi</taxon>
        <taxon>Actinopterygii</taxon>
        <taxon>Neopterygii</taxon>
        <taxon>Teleostei</taxon>
        <taxon>Neoteleostei</taxon>
        <taxon>Acanthomorphata</taxon>
        <taxon>Eupercaria</taxon>
        <taxon>Perciformes</taxon>
        <taxon>Cottioidei</taxon>
        <taxon>Cottales</taxon>
        <taxon>Cyclopteridae</taxon>
        <taxon>Cyclopterus</taxon>
    </lineage>
</organism>
<evidence type="ECO:0000313" key="12">
    <source>
        <dbReference type="Proteomes" id="UP000694565"/>
    </source>
</evidence>
<keyword evidence="7" id="KW-0546">Nucleotide metabolism</keyword>
<dbReference type="PROSITE" id="PS00485">
    <property type="entry name" value="A_DEAMINASE"/>
    <property type="match status" value="1"/>
</dbReference>
<dbReference type="EC" id="3.5.4.6" evidence="9"/>
<dbReference type="GO" id="GO:0046872">
    <property type="term" value="F:metal ion binding"/>
    <property type="evidence" value="ECO:0007669"/>
    <property type="project" value="UniProtKB-KW"/>
</dbReference>
<keyword evidence="10" id="KW-0732">Signal</keyword>
<reference evidence="11" key="2">
    <citation type="submission" date="2025-09" db="UniProtKB">
        <authorList>
            <consortium name="Ensembl"/>
        </authorList>
    </citation>
    <scope>IDENTIFICATION</scope>
</reference>
<dbReference type="SUPFAM" id="SSF51556">
    <property type="entry name" value="Metallo-dependent hydrolases"/>
    <property type="match status" value="1"/>
</dbReference>
<evidence type="ECO:0000256" key="6">
    <source>
        <dbReference type="ARBA" id="ARBA00022833"/>
    </source>
</evidence>
<dbReference type="Proteomes" id="UP000694565">
    <property type="component" value="Unplaced"/>
</dbReference>
<dbReference type="GO" id="GO:0097009">
    <property type="term" value="P:energy homeostasis"/>
    <property type="evidence" value="ECO:0007669"/>
    <property type="project" value="UniProtKB-ARBA"/>
</dbReference>
<dbReference type="Ensembl" id="ENSCLMT00005019193.1">
    <property type="protein sequence ID" value="ENSCLMP00005018182.1"/>
    <property type="gene ID" value="ENSCLMG00005009223.1"/>
</dbReference>
<comment type="cofactor">
    <cofactor evidence="1 9">
        <name>Zn(2+)</name>
        <dbReference type="ChEBI" id="CHEBI:29105"/>
    </cofactor>
</comment>
<dbReference type="FunFam" id="3.20.20.140:FF:000035">
    <property type="entry name" value="Probable amp deaminase"/>
    <property type="match status" value="1"/>
</dbReference>
<dbReference type="GO" id="GO:0046033">
    <property type="term" value="P:AMP metabolic process"/>
    <property type="evidence" value="ECO:0007669"/>
    <property type="project" value="TreeGrafter"/>
</dbReference>